<evidence type="ECO:0000313" key="2">
    <source>
        <dbReference type="Proteomes" id="UP001062846"/>
    </source>
</evidence>
<sequence length="81" mass="9283">MALHMSGKYTSYGHARAEFVGCVEYFRTIRQSGERALMGSMLSMINVPKLPICSGSIISWQMQDWLNMWRKEMQMVCSSVV</sequence>
<dbReference type="Proteomes" id="UP001062846">
    <property type="component" value="Chromosome 12"/>
</dbReference>
<proteinExistence type="predicted"/>
<name>A0ACC0LHW7_RHOML</name>
<protein>
    <submittedName>
        <fullName evidence="1">Uncharacterized protein</fullName>
    </submittedName>
</protein>
<comment type="caution">
    <text evidence="1">The sequence shown here is derived from an EMBL/GenBank/DDBJ whole genome shotgun (WGS) entry which is preliminary data.</text>
</comment>
<evidence type="ECO:0000313" key="1">
    <source>
        <dbReference type="EMBL" id="KAI8527738.1"/>
    </source>
</evidence>
<accession>A0ACC0LHW7</accession>
<gene>
    <name evidence="1" type="ORF">RHMOL_Rhmol12G0097600</name>
</gene>
<organism evidence="1 2">
    <name type="scientific">Rhododendron molle</name>
    <name type="common">Chinese azalea</name>
    <name type="synonym">Azalea mollis</name>
    <dbReference type="NCBI Taxonomy" id="49168"/>
    <lineage>
        <taxon>Eukaryota</taxon>
        <taxon>Viridiplantae</taxon>
        <taxon>Streptophyta</taxon>
        <taxon>Embryophyta</taxon>
        <taxon>Tracheophyta</taxon>
        <taxon>Spermatophyta</taxon>
        <taxon>Magnoliopsida</taxon>
        <taxon>eudicotyledons</taxon>
        <taxon>Gunneridae</taxon>
        <taxon>Pentapetalae</taxon>
        <taxon>asterids</taxon>
        <taxon>Ericales</taxon>
        <taxon>Ericaceae</taxon>
        <taxon>Ericoideae</taxon>
        <taxon>Rhodoreae</taxon>
        <taxon>Rhododendron</taxon>
    </lineage>
</organism>
<dbReference type="EMBL" id="CM046399">
    <property type="protein sequence ID" value="KAI8527738.1"/>
    <property type="molecule type" value="Genomic_DNA"/>
</dbReference>
<keyword evidence="2" id="KW-1185">Reference proteome</keyword>
<reference evidence="1" key="1">
    <citation type="submission" date="2022-02" db="EMBL/GenBank/DDBJ databases">
        <title>Plant Genome Project.</title>
        <authorList>
            <person name="Zhang R.-G."/>
        </authorList>
    </citation>
    <scope>NUCLEOTIDE SEQUENCE</scope>
    <source>
        <strain evidence="1">AT1</strain>
    </source>
</reference>